<keyword evidence="5" id="KW-0722">Serine protease inhibitor</keyword>
<evidence type="ECO:0000313" key="9">
    <source>
        <dbReference type="Proteomes" id="UP001321473"/>
    </source>
</evidence>
<keyword evidence="2" id="KW-0964">Secreted</keyword>
<dbReference type="InterPro" id="IPR020901">
    <property type="entry name" value="Prtase_inh_Kunz-CS"/>
</dbReference>
<dbReference type="EMBL" id="JARKHS020028285">
    <property type="protein sequence ID" value="KAK8764419.1"/>
    <property type="molecule type" value="Genomic_DNA"/>
</dbReference>
<dbReference type="PRINTS" id="PR00759">
    <property type="entry name" value="BASICPTASE"/>
</dbReference>
<evidence type="ECO:0000259" key="7">
    <source>
        <dbReference type="PROSITE" id="PS50279"/>
    </source>
</evidence>
<dbReference type="GO" id="GO:0005576">
    <property type="term" value="C:extracellular region"/>
    <property type="evidence" value="ECO:0007669"/>
    <property type="project" value="UniProtKB-SubCell"/>
</dbReference>
<proteinExistence type="predicted"/>
<dbReference type="InterPro" id="IPR036880">
    <property type="entry name" value="Kunitz_BPTI_sf"/>
</dbReference>
<comment type="caution">
    <text evidence="8">The sequence shown here is derived from an EMBL/GenBank/DDBJ whole genome shotgun (WGS) entry which is preliminary data.</text>
</comment>
<dbReference type="GO" id="GO:0004867">
    <property type="term" value="F:serine-type endopeptidase inhibitor activity"/>
    <property type="evidence" value="ECO:0007669"/>
    <property type="project" value="UniProtKB-KW"/>
</dbReference>
<feature type="domain" description="BPTI/Kunitz inhibitor" evidence="7">
    <location>
        <begin position="96"/>
        <end position="146"/>
    </location>
</feature>
<keyword evidence="9" id="KW-1185">Reference proteome</keyword>
<dbReference type="PANTHER" id="PTHR10083:SF374">
    <property type="entry name" value="BPTI_KUNITZ INHIBITOR DOMAIN-CONTAINING PROTEIN"/>
    <property type="match status" value="1"/>
</dbReference>
<evidence type="ECO:0000256" key="3">
    <source>
        <dbReference type="ARBA" id="ARBA00022690"/>
    </source>
</evidence>
<dbReference type="PROSITE" id="PS00280">
    <property type="entry name" value="BPTI_KUNITZ_1"/>
    <property type="match status" value="2"/>
</dbReference>
<dbReference type="FunFam" id="4.10.410.10:FF:000020">
    <property type="entry name" value="Collagen, type VI, alpha 3"/>
    <property type="match status" value="2"/>
</dbReference>
<sequence>MLSGITSFAPEGVSEAPFGVNMSPRCVLADLDNVACLPKPDPGPCFGYFPRYYFDKENRTCKQFIYGGCQGNGNNFETKELCEYSCDPKTDYQKQCLSRPETGPCRAHMVLWAFNIVKGHCEQFVYGGCDGTDNKYLTKEMCEKNCNRPQNSTVSNLEESMIYAASAEIAAYVASNQTVSR</sequence>
<evidence type="ECO:0000256" key="1">
    <source>
        <dbReference type="ARBA" id="ARBA00004613"/>
    </source>
</evidence>
<dbReference type="Proteomes" id="UP001321473">
    <property type="component" value="Unassembled WGS sequence"/>
</dbReference>
<dbReference type="InterPro" id="IPR050098">
    <property type="entry name" value="TFPI/VKTCI-like"/>
</dbReference>
<organism evidence="8 9">
    <name type="scientific">Amblyomma americanum</name>
    <name type="common">Lone star tick</name>
    <dbReference type="NCBI Taxonomy" id="6943"/>
    <lineage>
        <taxon>Eukaryota</taxon>
        <taxon>Metazoa</taxon>
        <taxon>Ecdysozoa</taxon>
        <taxon>Arthropoda</taxon>
        <taxon>Chelicerata</taxon>
        <taxon>Arachnida</taxon>
        <taxon>Acari</taxon>
        <taxon>Parasitiformes</taxon>
        <taxon>Ixodida</taxon>
        <taxon>Ixodoidea</taxon>
        <taxon>Ixodidae</taxon>
        <taxon>Amblyomminae</taxon>
        <taxon>Amblyomma</taxon>
    </lineage>
</organism>
<dbReference type="PROSITE" id="PS50279">
    <property type="entry name" value="BPTI_KUNITZ_2"/>
    <property type="match status" value="2"/>
</dbReference>
<evidence type="ECO:0000313" key="8">
    <source>
        <dbReference type="EMBL" id="KAK8764419.1"/>
    </source>
</evidence>
<protein>
    <recommendedName>
        <fullName evidence="7">BPTI/Kunitz inhibitor domain-containing protein</fullName>
    </recommendedName>
</protein>
<evidence type="ECO:0000256" key="5">
    <source>
        <dbReference type="ARBA" id="ARBA00022900"/>
    </source>
</evidence>
<evidence type="ECO:0000256" key="4">
    <source>
        <dbReference type="ARBA" id="ARBA00022737"/>
    </source>
</evidence>
<accession>A0AAQ4DPM9</accession>
<feature type="non-terminal residue" evidence="8">
    <location>
        <position position="181"/>
    </location>
</feature>
<keyword evidence="3" id="KW-0646">Protease inhibitor</keyword>
<dbReference type="AlphaFoldDB" id="A0AAQ4DPM9"/>
<dbReference type="Gene3D" id="4.10.410.10">
    <property type="entry name" value="Pancreatic trypsin inhibitor Kunitz domain"/>
    <property type="match status" value="2"/>
</dbReference>
<dbReference type="InterPro" id="IPR002223">
    <property type="entry name" value="Kunitz_BPTI"/>
</dbReference>
<dbReference type="Pfam" id="PF00014">
    <property type="entry name" value="Kunitz_BPTI"/>
    <property type="match status" value="2"/>
</dbReference>
<dbReference type="SUPFAM" id="SSF57362">
    <property type="entry name" value="BPTI-like"/>
    <property type="match status" value="2"/>
</dbReference>
<dbReference type="SMART" id="SM00131">
    <property type="entry name" value="KU"/>
    <property type="match status" value="2"/>
</dbReference>
<evidence type="ECO:0000256" key="6">
    <source>
        <dbReference type="ARBA" id="ARBA00023157"/>
    </source>
</evidence>
<name>A0AAQ4DPM9_AMBAM</name>
<reference evidence="8 9" key="1">
    <citation type="journal article" date="2023" name="Arcadia Sci">
        <title>De novo assembly of a long-read Amblyomma americanum tick genome.</title>
        <authorList>
            <person name="Chou S."/>
            <person name="Poskanzer K.E."/>
            <person name="Rollins M."/>
            <person name="Thuy-Boun P.S."/>
        </authorList>
    </citation>
    <scope>NUCLEOTIDE SEQUENCE [LARGE SCALE GENOMIC DNA]</scope>
    <source>
        <strain evidence="8">F_SG_1</strain>
        <tissue evidence="8">Salivary glands</tissue>
    </source>
</reference>
<comment type="subcellular location">
    <subcellularLocation>
        <location evidence="1">Secreted</location>
    </subcellularLocation>
</comment>
<evidence type="ECO:0000256" key="2">
    <source>
        <dbReference type="ARBA" id="ARBA00022525"/>
    </source>
</evidence>
<keyword evidence="4" id="KW-0677">Repeat</keyword>
<dbReference type="PANTHER" id="PTHR10083">
    <property type="entry name" value="KUNITZ-TYPE PROTEASE INHIBITOR-RELATED"/>
    <property type="match status" value="1"/>
</dbReference>
<feature type="domain" description="BPTI/Kunitz inhibitor" evidence="7">
    <location>
        <begin position="36"/>
        <end position="86"/>
    </location>
</feature>
<dbReference type="CDD" id="cd00109">
    <property type="entry name" value="Kunitz-type"/>
    <property type="match status" value="1"/>
</dbReference>
<keyword evidence="6" id="KW-1015">Disulfide bond</keyword>
<gene>
    <name evidence="8" type="ORF">V5799_032972</name>
</gene>